<evidence type="ECO:0000256" key="2">
    <source>
        <dbReference type="ARBA" id="ARBA00023125"/>
    </source>
</evidence>
<proteinExistence type="predicted"/>
<evidence type="ECO:0000313" key="5">
    <source>
        <dbReference type="EMBL" id="NYE71213.1"/>
    </source>
</evidence>
<dbReference type="Gene3D" id="1.10.287.160">
    <property type="entry name" value="HR1 repeat"/>
    <property type="match status" value="1"/>
</dbReference>
<evidence type="ECO:0000313" key="6">
    <source>
        <dbReference type="Proteomes" id="UP000569914"/>
    </source>
</evidence>
<organism evidence="5 6">
    <name type="scientific">Microlunatus parietis</name>
    <dbReference type="NCBI Taxonomy" id="682979"/>
    <lineage>
        <taxon>Bacteria</taxon>
        <taxon>Bacillati</taxon>
        <taxon>Actinomycetota</taxon>
        <taxon>Actinomycetes</taxon>
        <taxon>Propionibacteriales</taxon>
        <taxon>Propionibacteriaceae</taxon>
        <taxon>Microlunatus</taxon>
    </lineage>
</organism>
<accession>A0A7Y9I6W0</accession>
<dbReference type="EMBL" id="JACCBU010000001">
    <property type="protein sequence ID" value="NYE71213.1"/>
    <property type="molecule type" value="Genomic_DNA"/>
</dbReference>
<keyword evidence="3" id="KW-0804">Transcription</keyword>
<evidence type="ECO:0000256" key="1">
    <source>
        <dbReference type="ARBA" id="ARBA00023015"/>
    </source>
</evidence>
<comment type="caution">
    <text evidence="5">The sequence shown here is derived from an EMBL/GenBank/DDBJ whole genome shotgun (WGS) entry which is preliminary data.</text>
</comment>
<sequence length="156" mass="16668">MRDARAEFIEGLALVLAGSGLQRMAARVLGAVLSSETGSLTVPELTETLSVSPAAISGAGRSLIEAGFLIKSRNPGDRLDSYSLGSDHWYEAVISRNPVYPRLAAEFDRGVGAVGADTAAGRRLAETRDFFSFVAERTPALVAEWQAQRAARDERS</sequence>
<dbReference type="GO" id="GO:0003677">
    <property type="term" value="F:DNA binding"/>
    <property type="evidence" value="ECO:0007669"/>
    <property type="project" value="UniProtKB-KW"/>
</dbReference>
<gene>
    <name evidence="5" type="ORF">BKA15_002542</name>
</gene>
<dbReference type="AlphaFoldDB" id="A0A7Y9I6W0"/>
<keyword evidence="1" id="KW-0805">Transcription regulation</keyword>
<dbReference type="SUPFAM" id="SSF46785">
    <property type="entry name" value="Winged helix' DNA-binding domain"/>
    <property type="match status" value="1"/>
</dbReference>
<name>A0A7Y9I6W0_9ACTN</name>
<dbReference type="Proteomes" id="UP000569914">
    <property type="component" value="Unassembled WGS sequence"/>
</dbReference>
<protein>
    <submittedName>
        <fullName evidence="5">DNA-binding transcriptional regulator GbsR (MarR family)</fullName>
    </submittedName>
</protein>
<dbReference type="GO" id="GO:0003700">
    <property type="term" value="F:DNA-binding transcription factor activity"/>
    <property type="evidence" value="ECO:0007669"/>
    <property type="project" value="InterPro"/>
</dbReference>
<dbReference type="RefSeq" id="WP_179751218.1">
    <property type="nucleotide sequence ID" value="NZ_JACCBU010000001.1"/>
</dbReference>
<keyword evidence="6" id="KW-1185">Reference proteome</keyword>
<dbReference type="InterPro" id="IPR052362">
    <property type="entry name" value="HTH-GbsR_regulator"/>
</dbReference>
<evidence type="ECO:0000256" key="3">
    <source>
        <dbReference type="ARBA" id="ARBA00023163"/>
    </source>
</evidence>
<keyword evidence="2 5" id="KW-0238">DNA-binding</keyword>
<feature type="domain" description="HTH marR-type" evidence="4">
    <location>
        <begin position="19"/>
        <end position="78"/>
    </location>
</feature>
<dbReference type="PANTHER" id="PTHR38465">
    <property type="entry name" value="HTH-TYPE TRANSCRIPTIONAL REGULATOR MJ1563-RELATED"/>
    <property type="match status" value="1"/>
</dbReference>
<dbReference type="InterPro" id="IPR000835">
    <property type="entry name" value="HTH_MarR-typ"/>
</dbReference>
<dbReference type="Gene3D" id="1.10.10.10">
    <property type="entry name" value="Winged helix-like DNA-binding domain superfamily/Winged helix DNA-binding domain"/>
    <property type="match status" value="1"/>
</dbReference>
<reference evidence="5 6" key="1">
    <citation type="submission" date="2020-07" db="EMBL/GenBank/DDBJ databases">
        <title>Sequencing the genomes of 1000 actinobacteria strains.</title>
        <authorList>
            <person name="Klenk H.-P."/>
        </authorList>
    </citation>
    <scope>NUCLEOTIDE SEQUENCE [LARGE SCALE GENOMIC DNA]</scope>
    <source>
        <strain evidence="5 6">DSM 22083</strain>
    </source>
</reference>
<evidence type="ECO:0000259" key="4">
    <source>
        <dbReference type="Pfam" id="PF12802"/>
    </source>
</evidence>
<dbReference type="Pfam" id="PF12802">
    <property type="entry name" value="MarR_2"/>
    <property type="match status" value="1"/>
</dbReference>
<dbReference type="PANTHER" id="PTHR38465:SF2">
    <property type="entry name" value="HTH-TYPE TRANSCRIPTIONAL REGULATOR MMPR5"/>
    <property type="match status" value="1"/>
</dbReference>
<dbReference type="InterPro" id="IPR036390">
    <property type="entry name" value="WH_DNA-bd_sf"/>
</dbReference>
<dbReference type="InterPro" id="IPR036388">
    <property type="entry name" value="WH-like_DNA-bd_sf"/>
</dbReference>